<accession>G8BNX0</accession>
<gene>
    <name evidence="5" type="primary">TPHA0A05230</name>
    <name evidence="5" type="ordered locus">TPHA_0A05230</name>
</gene>
<dbReference type="AlphaFoldDB" id="G8BNX0"/>
<dbReference type="Pfam" id="PF07823">
    <property type="entry name" value="CPDase"/>
    <property type="match status" value="1"/>
</dbReference>
<dbReference type="eggNOG" id="ENOG502RY6J">
    <property type="taxonomic scope" value="Eukaryota"/>
</dbReference>
<dbReference type="KEGG" id="tpf:TPHA_0A05230"/>
<protein>
    <recommendedName>
        <fullName evidence="4">2',3'-cyclic-nucleotide 3'-phosphodiesterase</fullName>
        <ecNumber evidence="3">3.1.4.37</ecNumber>
    </recommendedName>
</protein>
<dbReference type="EC" id="3.1.4.37" evidence="3"/>
<reference evidence="5 6" key="1">
    <citation type="journal article" date="2011" name="Proc. Natl. Acad. Sci. U.S.A.">
        <title>Evolutionary erosion of yeast sex chromosomes by mating-type switching accidents.</title>
        <authorList>
            <person name="Gordon J.L."/>
            <person name="Armisen D."/>
            <person name="Proux-Wera E."/>
            <person name="Oheigeartaigh S.S."/>
            <person name="Byrne K.P."/>
            <person name="Wolfe K.H."/>
        </authorList>
    </citation>
    <scope>NUCLEOTIDE SEQUENCE [LARGE SCALE GENOMIC DNA]</scope>
    <source>
        <strain evidence="6">ATCC 24235 / CBS 4417 / NBRC 1672 / NRRL Y-8282 / UCD 70-5</strain>
    </source>
</reference>
<name>G8BNX0_TETPH</name>
<dbReference type="Proteomes" id="UP000005666">
    <property type="component" value="Chromosome 1"/>
</dbReference>
<comment type="function">
    <text evidence="1">Involved in the metabolism of ADP-ribose 1',2'-cyclic phosphate which is produced as a consequence of tRNA splicing.</text>
</comment>
<dbReference type="STRING" id="1071381.G8BNX0"/>
<evidence type="ECO:0000256" key="4">
    <source>
        <dbReference type="ARBA" id="ARBA00014478"/>
    </source>
</evidence>
<dbReference type="GO" id="GO:0004113">
    <property type="term" value="F:2',3'-cyclic-nucleotide 3'-phosphodiesterase activity"/>
    <property type="evidence" value="ECO:0007669"/>
    <property type="project" value="UniProtKB-EC"/>
</dbReference>
<dbReference type="RefSeq" id="XP_003684032.1">
    <property type="nucleotide sequence ID" value="XM_003683984.1"/>
</dbReference>
<evidence type="ECO:0000256" key="2">
    <source>
        <dbReference type="ARBA" id="ARBA00006037"/>
    </source>
</evidence>
<dbReference type="HOGENOM" id="CLU_088289_0_0_1"/>
<dbReference type="EMBL" id="HE612856">
    <property type="protein sequence ID" value="CCE61598.1"/>
    <property type="molecule type" value="Genomic_DNA"/>
</dbReference>
<evidence type="ECO:0000256" key="1">
    <source>
        <dbReference type="ARBA" id="ARBA00003831"/>
    </source>
</evidence>
<dbReference type="InterPro" id="IPR009097">
    <property type="entry name" value="Cyclic_Pdiesterase"/>
</dbReference>
<dbReference type="PANTHER" id="PTHR28141">
    <property type="entry name" value="2',3'-CYCLIC-NUCLEOTIDE 3'-PHOSPHODIESTERASE"/>
    <property type="match status" value="1"/>
</dbReference>
<comment type="similarity">
    <text evidence="2">Belongs to the 2H phosphoesterase superfamily. CPD1 family.</text>
</comment>
<dbReference type="OMA" id="FEPHITI"/>
<dbReference type="GO" id="GO:0009187">
    <property type="term" value="P:cyclic nucleotide metabolic process"/>
    <property type="evidence" value="ECO:0007669"/>
    <property type="project" value="EnsemblFungi"/>
</dbReference>
<evidence type="ECO:0000313" key="6">
    <source>
        <dbReference type="Proteomes" id="UP000005666"/>
    </source>
</evidence>
<evidence type="ECO:0000313" key="5">
    <source>
        <dbReference type="EMBL" id="CCE61598.1"/>
    </source>
</evidence>
<proteinExistence type="inferred from homology"/>
<dbReference type="PANTHER" id="PTHR28141:SF1">
    <property type="entry name" value="2',3'-CYCLIC-NUCLEOTIDE 3'-PHOSPHODIESTERASE"/>
    <property type="match status" value="1"/>
</dbReference>
<dbReference type="InterPro" id="IPR012386">
    <property type="entry name" value="Cyclic-nucl_3Pdiesterase"/>
</dbReference>
<dbReference type="OrthoDB" id="514292at2759"/>
<sequence length="245" mass="27996">MAVSLWFCPSPGTHTYDILMTLTQSIQSLFPNSPTFEPHITLTSNLALNSDPDKSLDDVNKILTYCVAAMNSIKKQYMESLTLENNGLRLTDQLVSFKNLCIGKKYFSKIFLQCKENRYLYSVASIMREMFVEVTDNEMRAKSWLKEDFLPHLSLLYSDVPHLSKADERAVVTRIEDIVDIKLRKESIIPTIMETWSNKEKNNIQVKYSFSETPSTLAWGLPGTLKVVRCVGPVDEWEVLGKIDV</sequence>
<dbReference type="SUPFAM" id="SSF55144">
    <property type="entry name" value="LigT-like"/>
    <property type="match status" value="1"/>
</dbReference>
<dbReference type="Gene3D" id="3.90.1140.10">
    <property type="entry name" value="Cyclic phosphodiesterase"/>
    <property type="match status" value="1"/>
</dbReference>
<evidence type="ECO:0000256" key="3">
    <source>
        <dbReference type="ARBA" id="ARBA00012317"/>
    </source>
</evidence>
<keyword evidence="6" id="KW-1185">Reference proteome</keyword>
<organism evidence="5 6">
    <name type="scientific">Tetrapisispora phaffii (strain ATCC 24235 / CBS 4417 / NBRC 1672 / NRRL Y-8282 / UCD 70-5)</name>
    <name type="common">Yeast</name>
    <name type="synonym">Fabospora phaffii</name>
    <dbReference type="NCBI Taxonomy" id="1071381"/>
    <lineage>
        <taxon>Eukaryota</taxon>
        <taxon>Fungi</taxon>
        <taxon>Dikarya</taxon>
        <taxon>Ascomycota</taxon>
        <taxon>Saccharomycotina</taxon>
        <taxon>Saccharomycetes</taxon>
        <taxon>Saccharomycetales</taxon>
        <taxon>Saccharomycetaceae</taxon>
        <taxon>Tetrapisispora</taxon>
    </lineage>
</organism>
<dbReference type="GeneID" id="11532460"/>